<evidence type="ECO:0000313" key="3">
    <source>
        <dbReference type="Proteomes" id="UP000621266"/>
    </source>
</evidence>
<comment type="caution">
    <text evidence="2">The sequence shown here is derived from an EMBL/GenBank/DDBJ whole genome shotgun (WGS) entry which is preliminary data.</text>
</comment>
<dbReference type="RefSeq" id="WP_143671139.1">
    <property type="nucleotide sequence ID" value="NZ_WHPN01000282.1"/>
</dbReference>
<proteinExistence type="predicted"/>
<name>A0ABQ7FH52_9ACTN</name>
<dbReference type="EMBL" id="WHPN01000282">
    <property type="protein sequence ID" value="KAF4408252.1"/>
    <property type="molecule type" value="Genomic_DNA"/>
</dbReference>
<organism evidence="2 3">
    <name type="scientific">Streptomyces lycii</name>
    <dbReference type="NCBI Taxonomy" id="2654337"/>
    <lineage>
        <taxon>Bacteria</taxon>
        <taxon>Bacillati</taxon>
        <taxon>Actinomycetota</taxon>
        <taxon>Actinomycetes</taxon>
        <taxon>Kitasatosporales</taxon>
        <taxon>Streptomycetaceae</taxon>
        <taxon>Streptomyces</taxon>
    </lineage>
</organism>
<protein>
    <recommendedName>
        <fullName evidence="4">Secreted protein</fullName>
    </recommendedName>
</protein>
<evidence type="ECO:0000256" key="1">
    <source>
        <dbReference type="SAM" id="SignalP"/>
    </source>
</evidence>
<dbReference type="PROSITE" id="PS51318">
    <property type="entry name" value="TAT"/>
    <property type="match status" value="1"/>
</dbReference>
<reference evidence="2 3" key="1">
    <citation type="submission" date="2019-10" db="EMBL/GenBank/DDBJ databases">
        <title>Streptomyces tenebrisbrunneis sp.nov., an endogenous actinomycete isolated from of Lycium ruthenicum.</title>
        <authorList>
            <person name="Ma L."/>
        </authorList>
    </citation>
    <scope>NUCLEOTIDE SEQUENCE [LARGE SCALE GENOMIC DNA]</scope>
    <source>
        <strain evidence="2 3">TRM 66187</strain>
    </source>
</reference>
<evidence type="ECO:0000313" key="2">
    <source>
        <dbReference type="EMBL" id="KAF4408252.1"/>
    </source>
</evidence>
<gene>
    <name evidence="2" type="ORF">GCU69_15235</name>
</gene>
<evidence type="ECO:0008006" key="4">
    <source>
        <dbReference type="Google" id="ProtNLM"/>
    </source>
</evidence>
<feature type="chain" id="PRO_5045551785" description="Secreted protein" evidence="1">
    <location>
        <begin position="31"/>
        <end position="141"/>
    </location>
</feature>
<sequence length="141" mass="14997">MRLSRRLAVSALAVAASGVLVVGAAGTAQAANVYISRAGASGSADWDWEKASLTDVDYTVKDTKCDANDVYIRMRVYTALQPDGIDTSRRYNSDGCGTSKSHTNLSFHASNNISGLRVYVCVDDAGSDSCTRSSYIDNPDT</sequence>
<accession>A0ABQ7FH52</accession>
<keyword evidence="3" id="KW-1185">Reference proteome</keyword>
<feature type="signal peptide" evidence="1">
    <location>
        <begin position="1"/>
        <end position="30"/>
    </location>
</feature>
<dbReference type="InterPro" id="IPR006311">
    <property type="entry name" value="TAT_signal"/>
</dbReference>
<dbReference type="Proteomes" id="UP000621266">
    <property type="component" value="Unassembled WGS sequence"/>
</dbReference>
<keyword evidence="1" id="KW-0732">Signal</keyword>